<dbReference type="InterPro" id="IPR026153">
    <property type="entry name" value="Treslin"/>
</dbReference>
<accession>A0A8S1F871</accession>
<dbReference type="GO" id="GO:0030174">
    <property type="term" value="P:regulation of DNA-templated DNA replication initiation"/>
    <property type="evidence" value="ECO:0007669"/>
    <property type="project" value="TreeGrafter"/>
</dbReference>
<sequence>MNGKTFEDFTFEMLNRLSPVKLQRSEIPFDSVREIILNEINLGKQICKKARSDNTVSSLSYTILSSLKITEYNARQSTQIAYFPEDSLPSALEELYWNLLNDSKTSSACAYYSITDTLNLYYRDKTWDNHCEKLCCSVLSSTIYRTCQQLNEAHESKDCSDEIRIKELQTQVLFGLHLFAHHCQDQTTHLDDVINKLRLIFITADSQRMRTFLEEDVTDIFIDYIPESLAKIYEDLCISIPIDLAQYESGFKRSIKKEIEEVVEQTPMAKLRMAANKSRNRYSKRLSEMVKKSEANTQMTTRAREMMEKKIEKAKIATPLRSIRSYVTLISMAFDGEVPDEGCTGEPTQKNRAGRVKIFNEPGEDTHSIYTSEYLALNPPTGFGRHTYPLFGSHVLLNSYNPDFHFDWNKVKDKFKIFENMTPVEKHEKARDILLNIKKEYLEERSAKYKALGQKMSEKMAKKKALITAKNEKASPKKTNVKKSPKKNVVKKEENDDLNEFGLHEEDE</sequence>
<evidence type="ECO:0000256" key="1">
    <source>
        <dbReference type="SAM" id="MobiDB-lite"/>
    </source>
</evidence>
<organism evidence="3 4">
    <name type="scientific">Caenorhabditis bovis</name>
    <dbReference type="NCBI Taxonomy" id="2654633"/>
    <lineage>
        <taxon>Eukaryota</taxon>
        <taxon>Metazoa</taxon>
        <taxon>Ecdysozoa</taxon>
        <taxon>Nematoda</taxon>
        <taxon>Chromadorea</taxon>
        <taxon>Rhabditida</taxon>
        <taxon>Rhabditina</taxon>
        <taxon>Rhabditomorpha</taxon>
        <taxon>Rhabditoidea</taxon>
        <taxon>Rhabditidae</taxon>
        <taxon>Peloderinae</taxon>
        <taxon>Caenorhabditis</taxon>
    </lineage>
</organism>
<gene>
    <name evidence="3" type="ORF">CBOVIS_LOCUS9073</name>
</gene>
<dbReference type="Pfam" id="PF21855">
    <property type="entry name" value="Treslin_STD"/>
    <property type="match status" value="1"/>
</dbReference>
<feature type="compositionally biased region" description="Basic residues" evidence="1">
    <location>
        <begin position="479"/>
        <end position="489"/>
    </location>
</feature>
<dbReference type="GO" id="GO:0007095">
    <property type="term" value="P:mitotic G2 DNA damage checkpoint signaling"/>
    <property type="evidence" value="ECO:0007669"/>
    <property type="project" value="TreeGrafter"/>
</dbReference>
<proteinExistence type="predicted"/>
<dbReference type="AlphaFoldDB" id="A0A8S1F871"/>
<dbReference type="GO" id="GO:0033314">
    <property type="term" value="P:mitotic DNA replication checkpoint signaling"/>
    <property type="evidence" value="ECO:0007669"/>
    <property type="project" value="InterPro"/>
</dbReference>
<dbReference type="EMBL" id="CADEPM010000006">
    <property type="protein sequence ID" value="CAB3407095.1"/>
    <property type="molecule type" value="Genomic_DNA"/>
</dbReference>
<dbReference type="PANTHER" id="PTHR21556:SF2">
    <property type="entry name" value="TRESLIN"/>
    <property type="match status" value="1"/>
</dbReference>
<dbReference type="InterPro" id="IPR053920">
    <property type="entry name" value="Treslin_STD"/>
</dbReference>
<feature type="compositionally biased region" description="Acidic residues" evidence="1">
    <location>
        <begin position="495"/>
        <end position="508"/>
    </location>
</feature>
<reference evidence="3 4" key="1">
    <citation type="submission" date="2020-04" db="EMBL/GenBank/DDBJ databases">
        <authorList>
            <person name="Laetsch R D."/>
            <person name="Stevens L."/>
            <person name="Kumar S."/>
            <person name="Blaxter L. M."/>
        </authorList>
    </citation>
    <scope>NUCLEOTIDE SEQUENCE [LARGE SCALE GENOMIC DNA]</scope>
</reference>
<evidence type="ECO:0000259" key="2">
    <source>
        <dbReference type="Pfam" id="PF21855"/>
    </source>
</evidence>
<dbReference type="GO" id="GO:0003682">
    <property type="term" value="F:chromatin binding"/>
    <property type="evidence" value="ECO:0007669"/>
    <property type="project" value="TreeGrafter"/>
</dbReference>
<feature type="domain" description="Treslin STD" evidence="2">
    <location>
        <begin position="88"/>
        <end position="236"/>
    </location>
</feature>
<evidence type="ECO:0000313" key="4">
    <source>
        <dbReference type="Proteomes" id="UP000494206"/>
    </source>
</evidence>
<feature type="region of interest" description="Disordered" evidence="1">
    <location>
        <begin position="463"/>
        <end position="508"/>
    </location>
</feature>
<dbReference type="GO" id="GO:0010212">
    <property type="term" value="P:response to ionizing radiation"/>
    <property type="evidence" value="ECO:0007669"/>
    <property type="project" value="InterPro"/>
</dbReference>
<dbReference type="GO" id="GO:0005634">
    <property type="term" value="C:nucleus"/>
    <property type="evidence" value="ECO:0007669"/>
    <property type="project" value="InterPro"/>
</dbReference>
<evidence type="ECO:0000313" key="3">
    <source>
        <dbReference type="EMBL" id="CAB3407095.1"/>
    </source>
</evidence>
<comment type="caution">
    <text evidence="3">The sequence shown here is derived from an EMBL/GenBank/DDBJ whole genome shotgun (WGS) entry which is preliminary data.</text>
</comment>
<dbReference type="OrthoDB" id="5812172at2759"/>
<protein>
    <recommendedName>
        <fullName evidence="2">Treslin STD domain-containing protein</fullName>
    </recommendedName>
</protein>
<dbReference type="PANTHER" id="PTHR21556">
    <property type="entry name" value="TRESLIN"/>
    <property type="match status" value="1"/>
</dbReference>
<dbReference type="GO" id="GO:0006260">
    <property type="term" value="P:DNA replication"/>
    <property type="evidence" value="ECO:0007669"/>
    <property type="project" value="InterPro"/>
</dbReference>
<name>A0A8S1F871_9PELO</name>
<keyword evidence="4" id="KW-1185">Reference proteome</keyword>
<dbReference type="Proteomes" id="UP000494206">
    <property type="component" value="Unassembled WGS sequence"/>
</dbReference>